<feature type="transmembrane region" description="Helical" evidence="8">
    <location>
        <begin position="180"/>
        <end position="198"/>
    </location>
</feature>
<feature type="transmembrane region" description="Helical" evidence="8">
    <location>
        <begin position="144"/>
        <end position="168"/>
    </location>
</feature>
<sequence>MSTPPTNECFHFSNVVDQITSETAFFSREVALFHRLSNSVDSSAFADNTMEMSETIFQRLYLTYMPICVVVGATGNTMVWILIRTNRMLSRLPTNIYLLCLAAMSSLFLFMLFLFWLEEISYIYFDDNLVGIEFRKLSCKVNQFLAHVCDFSSVWLIVLVSCERLVLLHRKKRSLTTEKACAQVAVLVIVAMLFNWWILYVASIQHGVCDVDPAFDRIYHVMTVLETVICMIVPSIIIVTSNVLVICKLNAHIREYPGTPTVSFNTFEAEVAITSAPSAPSHAMKSYTRRRPTHFSMDLARPKKRGLRYTDVQLTRSLMIVTWVFIVLNMPNYIYRLATNILATIVMQNFSLFSHFLLYTHHAVLFYLYIFYSPQMKRRLRPTAVKLLECYCFKPNGQFNNNT</sequence>
<keyword evidence="3 8" id="KW-1133">Transmembrane helix</keyword>
<organism evidence="10 11">
    <name type="scientific">Angiostrongylus cantonensis</name>
    <name type="common">Rat lungworm</name>
    <dbReference type="NCBI Taxonomy" id="6313"/>
    <lineage>
        <taxon>Eukaryota</taxon>
        <taxon>Metazoa</taxon>
        <taxon>Ecdysozoa</taxon>
        <taxon>Nematoda</taxon>
        <taxon>Chromadorea</taxon>
        <taxon>Rhabditida</taxon>
        <taxon>Rhabditina</taxon>
        <taxon>Rhabditomorpha</taxon>
        <taxon>Strongyloidea</taxon>
        <taxon>Metastrongylidae</taxon>
        <taxon>Angiostrongylus</taxon>
    </lineage>
</organism>
<dbReference type="WBParaSite" id="ACAC_0001228001-mRNA-1">
    <property type="protein sequence ID" value="ACAC_0001228001-mRNA-1"/>
    <property type="gene ID" value="ACAC_0001228001"/>
</dbReference>
<dbReference type="Gene3D" id="1.20.1070.10">
    <property type="entry name" value="Rhodopsin 7-helix transmembrane proteins"/>
    <property type="match status" value="1"/>
</dbReference>
<dbReference type="GO" id="GO:0004930">
    <property type="term" value="F:G protein-coupled receptor activity"/>
    <property type="evidence" value="ECO:0007669"/>
    <property type="project" value="UniProtKB-KW"/>
</dbReference>
<feature type="domain" description="G-protein coupled receptors family 1 profile" evidence="9">
    <location>
        <begin position="75"/>
        <end position="369"/>
    </location>
</feature>
<dbReference type="PANTHER" id="PTHR24243">
    <property type="entry name" value="G-PROTEIN COUPLED RECEPTOR"/>
    <property type="match status" value="1"/>
</dbReference>
<protein>
    <submittedName>
        <fullName evidence="11">G_PROTEIN_RECEP_F1_2 domain-containing protein</fullName>
    </submittedName>
</protein>
<dbReference type="PROSITE" id="PS50262">
    <property type="entry name" value="G_PROTEIN_RECEP_F1_2"/>
    <property type="match status" value="1"/>
</dbReference>
<evidence type="ECO:0000256" key="8">
    <source>
        <dbReference type="SAM" id="Phobius"/>
    </source>
</evidence>
<reference evidence="10" key="1">
    <citation type="submission" date="2012-09" db="EMBL/GenBank/DDBJ databases">
        <authorList>
            <person name="Martin A.A."/>
        </authorList>
    </citation>
    <scope>NUCLEOTIDE SEQUENCE</scope>
</reference>
<dbReference type="GO" id="GO:0005886">
    <property type="term" value="C:plasma membrane"/>
    <property type="evidence" value="ECO:0007669"/>
    <property type="project" value="TreeGrafter"/>
</dbReference>
<keyword evidence="7" id="KW-0807">Transducer</keyword>
<keyword evidence="6" id="KW-0675">Receptor</keyword>
<evidence type="ECO:0000256" key="1">
    <source>
        <dbReference type="ARBA" id="ARBA00004141"/>
    </source>
</evidence>
<evidence type="ECO:0000313" key="10">
    <source>
        <dbReference type="Proteomes" id="UP000035642"/>
    </source>
</evidence>
<evidence type="ECO:0000259" key="9">
    <source>
        <dbReference type="PROSITE" id="PS50262"/>
    </source>
</evidence>
<dbReference type="CDD" id="cd00637">
    <property type="entry name" value="7tm_classA_rhodopsin-like"/>
    <property type="match status" value="1"/>
</dbReference>
<dbReference type="SUPFAM" id="SSF81321">
    <property type="entry name" value="Family A G protein-coupled receptor-like"/>
    <property type="match status" value="1"/>
</dbReference>
<accession>A0A158PCC3</accession>
<dbReference type="Pfam" id="PF00001">
    <property type="entry name" value="7tm_1"/>
    <property type="match status" value="1"/>
</dbReference>
<keyword evidence="10" id="KW-1185">Reference proteome</keyword>
<evidence type="ECO:0000313" key="11">
    <source>
        <dbReference type="WBParaSite" id="ACAC_0001228001-mRNA-1"/>
    </source>
</evidence>
<feature type="transmembrane region" description="Helical" evidence="8">
    <location>
        <begin position="314"/>
        <end position="332"/>
    </location>
</feature>
<evidence type="ECO:0000256" key="2">
    <source>
        <dbReference type="ARBA" id="ARBA00022692"/>
    </source>
</evidence>
<evidence type="ECO:0000256" key="5">
    <source>
        <dbReference type="ARBA" id="ARBA00023136"/>
    </source>
</evidence>
<feature type="transmembrane region" description="Helical" evidence="8">
    <location>
        <begin position="95"/>
        <end position="117"/>
    </location>
</feature>
<dbReference type="InterPro" id="IPR000276">
    <property type="entry name" value="GPCR_Rhodpsn"/>
</dbReference>
<proteinExistence type="predicted"/>
<feature type="transmembrane region" description="Helical" evidence="8">
    <location>
        <begin position="218"/>
        <end position="245"/>
    </location>
</feature>
<dbReference type="AlphaFoldDB" id="A0A158PCC3"/>
<keyword evidence="4" id="KW-0297">G-protein coupled receptor</keyword>
<name>A0A158PCC3_ANGCA</name>
<dbReference type="STRING" id="6313.A0A158PCC3"/>
<feature type="transmembrane region" description="Helical" evidence="8">
    <location>
        <begin position="61"/>
        <end position="83"/>
    </location>
</feature>
<dbReference type="PRINTS" id="PR00237">
    <property type="entry name" value="GPCRRHODOPSN"/>
</dbReference>
<evidence type="ECO:0000256" key="7">
    <source>
        <dbReference type="ARBA" id="ARBA00023224"/>
    </source>
</evidence>
<dbReference type="Proteomes" id="UP000035642">
    <property type="component" value="Unassembled WGS sequence"/>
</dbReference>
<dbReference type="PANTHER" id="PTHR24243:SF230">
    <property type="entry name" value="G-PROTEIN COUPLED RECEPTORS FAMILY 1 PROFILE DOMAIN-CONTAINING PROTEIN"/>
    <property type="match status" value="1"/>
</dbReference>
<comment type="subcellular location">
    <subcellularLocation>
        <location evidence="1">Membrane</location>
        <topology evidence="1">Multi-pass membrane protein</topology>
    </subcellularLocation>
</comment>
<evidence type="ECO:0000256" key="3">
    <source>
        <dbReference type="ARBA" id="ARBA00022989"/>
    </source>
</evidence>
<dbReference type="InterPro" id="IPR017452">
    <property type="entry name" value="GPCR_Rhodpsn_7TM"/>
</dbReference>
<evidence type="ECO:0000256" key="4">
    <source>
        <dbReference type="ARBA" id="ARBA00023040"/>
    </source>
</evidence>
<evidence type="ECO:0000256" key="6">
    <source>
        <dbReference type="ARBA" id="ARBA00023170"/>
    </source>
</evidence>
<reference evidence="11" key="2">
    <citation type="submission" date="2016-04" db="UniProtKB">
        <authorList>
            <consortium name="WormBaseParasite"/>
        </authorList>
    </citation>
    <scope>IDENTIFICATION</scope>
</reference>
<feature type="transmembrane region" description="Helical" evidence="8">
    <location>
        <begin position="352"/>
        <end position="372"/>
    </location>
</feature>
<keyword evidence="5 8" id="KW-0472">Membrane</keyword>
<keyword evidence="2 8" id="KW-0812">Transmembrane</keyword>